<organism evidence="1 2">
    <name type="scientific">Streptomyces palmae</name>
    <dbReference type="NCBI Taxonomy" id="1701085"/>
    <lineage>
        <taxon>Bacteria</taxon>
        <taxon>Bacillati</taxon>
        <taxon>Actinomycetota</taxon>
        <taxon>Actinomycetes</taxon>
        <taxon>Kitasatosporales</taxon>
        <taxon>Streptomycetaceae</taxon>
        <taxon>Streptomyces</taxon>
    </lineage>
</organism>
<proteinExistence type="predicted"/>
<dbReference type="Proteomes" id="UP000297948">
    <property type="component" value="Unassembled WGS sequence"/>
</dbReference>
<name>A0A4Z0H6G5_9ACTN</name>
<dbReference type="OrthoDB" id="3870331at2"/>
<comment type="caution">
    <text evidence="1">The sequence shown here is derived from an EMBL/GenBank/DDBJ whole genome shotgun (WGS) entry which is preliminary data.</text>
</comment>
<evidence type="ECO:0000313" key="2">
    <source>
        <dbReference type="Proteomes" id="UP000297948"/>
    </source>
</evidence>
<evidence type="ECO:0000313" key="1">
    <source>
        <dbReference type="EMBL" id="TGB08271.1"/>
    </source>
</evidence>
<evidence type="ECO:0008006" key="3">
    <source>
        <dbReference type="Google" id="ProtNLM"/>
    </source>
</evidence>
<accession>A0A4Z0H6G5</accession>
<dbReference type="AlphaFoldDB" id="A0A4Z0H6G5"/>
<dbReference type="EMBL" id="SRID01000131">
    <property type="protein sequence ID" value="TGB08271.1"/>
    <property type="molecule type" value="Genomic_DNA"/>
</dbReference>
<dbReference type="RefSeq" id="WP_135339688.1">
    <property type="nucleotide sequence ID" value="NZ_JBHLTX010000054.1"/>
</dbReference>
<gene>
    <name evidence="1" type="ORF">E4099_15760</name>
</gene>
<sequence>MAAALTAAALALSIPLLTGCDSVRKAVDCARLAVEISNDVNDLQSALTATAVNPDDADRIIDSLDRDLAKLDKRTDNTDVGKAVDNLQQAVDNVRTALDRGEKPDLSPVAAAAGELTDVCTPG</sequence>
<reference evidence="1 2" key="1">
    <citation type="submission" date="2019-03" db="EMBL/GenBank/DDBJ databases">
        <authorList>
            <person name="Gonzalez-Pimentel J.L."/>
        </authorList>
    </citation>
    <scope>NUCLEOTIDE SEQUENCE [LARGE SCALE GENOMIC DNA]</scope>
    <source>
        <strain evidence="1 2">JCM 31289</strain>
    </source>
</reference>
<keyword evidence="2" id="KW-1185">Reference proteome</keyword>
<protein>
    <recommendedName>
        <fullName evidence="3">Secreted protein</fullName>
    </recommendedName>
</protein>